<dbReference type="OrthoDB" id="7361822at2"/>
<comment type="caution">
    <text evidence="2">The sequence shown here is derived from an EMBL/GenBank/DDBJ whole genome shotgun (WGS) entry which is preliminary data.</text>
</comment>
<dbReference type="RefSeq" id="WP_160897838.1">
    <property type="nucleotide sequence ID" value="NZ_WMEX01000001.1"/>
</dbReference>
<dbReference type="AlphaFoldDB" id="A0A9X5B4R6"/>
<protein>
    <recommendedName>
        <fullName evidence="4">Peroxiredoxin</fullName>
    </recommendedName>
</protein>
<organism evidence="2 3">
    <name type="scientific">Vreelandella halophila</name>
    <dbReference type="NCBI Taxonomy" id="86177"/>
    <lineage>
        <taxon>Bacteria</taxon>
        <taxon>Pseudomonadati</taxon>
        <taxon>Pseudomonadota</taxon>
        <taxon>Gammaproteobacteria</taxon>
        <taxon>Oceanospirillales</taxon>
        <taxon>Halomonadaceae</taxon>
        <taxon>Vreelandella</taxon>
    </lineage>
</organism>
<dbReference type="Proteomes" id="UP000460751">
    <property type="component" value="Unassembled WGS sequence"/>
</dbReference>
<evidence type="ECO:0000256" key="1">
    <source>
        <dbReference type="SAM" id="SignalP"/>
    </source>
</evidence>
<dbReference type="SUPFAM" id="SSF75169">
    <property type="entry name" value="DsrEFH-like"/>
    <property type="match status" value="1"/>
</dbReference>
<gene>
    <name evidence="2" type="ORF">GLW01_01065</name>
</gene>
<accession>A0A9X5B4R6</accession>
<sequence>MIKRTVGTVVLALMVCLPMSVSASGHDGAVGKVMIILSSSSPQTQGMAMVLGNTMAQEGAEVEVLLCDAAGDLALANQDGNTALEPKKVTPAQMLNGLVEKGASVSVCALYLPNSEYMESDLADGVSVAKPSQMTALMRDPEVRVFAF</sequence>
<keyword evidence="1" id="KW-0732">Signal</keyword>
<dbReference type="InterPro" id="IPR027396">
    <property type="entry name" value="DsrEFH-like"/>
</dbReference>
<evidence type="ECO:0008006" key="4">
    <source>
        <dbReference type="Google" id="ProtNLM"/>
    </source>
</evidence>
<evidence type="ECO:0000313" key="2">
    <source>
        <dbReference type="EMBL" id="MYL25377.1"/>
    </source>
</evidence>
<feature type="signal peptide" evidence="1">
    <location>
        <begin position="1"/>
        <end position="23"/>
    </location>
</feature>
<dbReference type="Gene3D" id="3.40.1260.10">
    <property type="entry name" value="DsrEFH-like"/>
    <property type="match status" value="1"/>
</dbReference>
<evidence type="ECO:0000313" key="3">
    <source>
        <dbReference type="Proteomes" id="UP000460751"/>
    </source>
</evidence>
<name>A0A9X5B4R6_9GAMM</name>
<keyword evidence="3" id="KW-1185">Reference proteome</keyword>
<proteinExistence type="predicted"/>
<feature type="chain" id="PRO_5040820500" description="Peroxiredoxin" evidence="1">
    <location>
        <begin position="24"/>
        <end position="148"/>
    </location>
</feature>
<dbReference type="EMBL" id="WMEX01000001">
    <property type="protein sequence ID" value="MYL25377.1"/>
    <property type="molecule type" value="Genomic_DNA"/>
</dbReference>
<reference evidence="2 3" key="1">
    <citation type="submission" date="2019-11" db="EMBL/GenBank/DDBJ databases">
        <title>Genome sequences of 17 halophilic strains isolated from different environments.</title>
        <authorList>
            <person name="Furrow R.E."/>
        </authorList>
    </citation>
    <scope>NUCLEOTIDE SEQUENCE [LARGE SCALE GENOMIC DNA]</scope>
    <source>
        <strain evidence="2 3">22507_15_FS</strain>
    </source>
</reference>